<comment type="caution">
    <text evidence="1">The sequence shown here is derived from an EMBL/GenBank/DDBJ whole genome shotgun (WGS) entry which is preliminary data.</text>
</comment>
<keyword evidence="2" id="KW-1185">Reference proteome</keyword>
<sequence length="74" mass="8091">MPIHDDIRKHDADFCCGPRKAGFKLDFGGDTAGLFMKHLRRPGSCFDAGASQSTIDGEVKPARSQVREITGLRT</sequence>
<accession>A0ABS1S606</accession>
<protein>
    <submittedName>
        <fullName evidence="1">Uncharacterized protein</fullName>
    </submittedName>
</protein>
<organism evidence="1 2">
    <name type="scientific">Paracoccus aerius</name>
    <dbReference type="NCBI Taxonomy" id="1915382"/>
    <lineage>
        <taxon>Bacteria</taxon>
        <taxon>Pseudomonadati</taxon>
        <taxon>Pseudomonadota</taxon>
        <taxon>Alphaproteobacteria</taxon>
        <taxon>Rhodobacterales</taxon>
        <taxon>Paracoccaceae</taxon>
        <taxon>Paracoccus</taxon>
    </lineage>
</organism>
<reference evidence="1 2" key="1">
    <citation type="submission" date="2021-01" db="EMBL/GenBank/DDBJ databases">
        <title>011410 draft genome.</title>
        <authorList>
            <person name="Lang L."/>
        </authorList>
    </citation>
    <scope>NUCLEOTIDE SEQUENCE [LARGE SCALE GENOMIC DNA]</scope>
    <source>
        <strain evidence="1 2">KCTC 42845</strain>
    </source>
</reference>
<dbReference type="EMBL" id="JAESHT010000009">
    <property type="protein sequence ID" value="MBL3674157.1"/>
    <property type="molecule type" value="Genomic_DNA"/>
</dbReference>
<gene>
    <name evidence="1" type="ORF">JL111_11735</name>
</gene>
<evidence type="ECO:0000313" key="1">
    <source>
        <dbReference type="EMBL" id="MBL3674157.1"/>
    </source>
</evidence>
<proteinExistence type="predicted"/>
<dbReference type="Proteomes" id="UP000644749">
    <property type="component" value="Unassembled WGS sequence"/>
</dbReference>
<evidence type="ECO:0000313" key="2">
    <source>
        <dbReference type="Proteomes" id="UP000644749"/>
    </source>
</evidence>
<name>A0ABS1S606_9RHOB</name>